<dbReference type="Proteomes" id="UP000241107">
    <property type="component" value="Unassembled WGS sequence"/>
</dbReference>
<sequence length="412" mass="46315">MAKRRTKRRTHQPPSAEELAKIPRSMVLSLGTSLKNHALTQLVKDFRFVMQPHTAISLRERKANKLKDFMVMSGPLGVSDLFVFKQSESSGNVSLRIGKMPKGPCLQFKVNSYALVKDVQRILKHPKSVGRDSAAFHEPPLLVMNGFKKVNDAENHEKLMITILQNLFPPIQPQTTKVNTIKRVLLISKKEDGEIELRHYAIDTKMVEESRNIKKLINSHQTHKKLPIMTKAQDISDLILDPYAVGGQTSDSEVEDDAVVEVQNEQNNLVKKAGISANSDGDVTTTRKRAIKLTELGPRINMNLVKIEDSMIGGKTIYHSRITKTKKEEAELEKRHQQRQQEKAERRKEQKANVEAKLAKKEAKKARKLARKNGESAPGDADVEESGSEASDSDAPEINPSDYENDSDLFSE</sequence>
<feature type="compositionally biased region" description="Basic residues" evidence="1">
    <location>
        <begin position="362"/>
        <end position="371"/>
    </location>
</feature>
<gene>
    <name evidence="3" type="ORF">C7M61_004701</name>
</gene>
<dbReference type="GO" id="GO:0030687">
    <property type="term" value="C:preribosome, large subunit precursor"/>
    <property type="evidence" value="ECO:0007669"/>
    <property type="project" value="TreeGrafter"/>
</dbReference>
<dbReference type="SMART" id="SM00879">
    <property type="entry name" value="Brix"/>
    <property type="match status" value="1"/>
</dbReference>
<feature type="compositionally biased region" description="Basic and acidic residues" evidence="1">
    <location>
        <begin position="327"/>
        <end position="361"/>
    </location>
</feature>
<comment type="caution">
    <text evidence="3">The sequence shown here is derived from an EMBL/GenBank/DDBJ whole genome shotgun (WGS) entry which is preliminary data.</text>
</comment>
<evidence type="ECO:0000313" key="4">
    <source>
        <dbReference type="Proteomes" id="UP000241107"/>
    </source>
</evidence>
<feature type="compositionally biased region" description="Acidic residues" evidence="1">
    <location>
        <begin position="403"/>
        <end position="412"/>
    </location>
</feature>
<dbReference type="STRING" id="418784.A0A2P7YH00"/>
<dbReference type="GO" id="GO:0019843">
    <property type="term" value="F:rRNA binding"/>
    <property type="evidence" value="ECO:0007669"/>
    <property type="project" value="InterPro"/>
</dbReference>
<feature type="domain" description="Brix" evidence="2">
    <location>
        <begin position="25"/>
        <end position="313"/>
    </location>
</feature>
<protein>
    <recommendedName>
        <fullName evidence="2">Brix domain-containing protein</fullName>
    </recommendedName>
</protein>
<organism evidence="3 4">
    <name type="scientific">Candidozyma pseudohaemuli</name>
    <dbReference type="NCBI Taxonomy" id="418784"/>
    <lineage>
        <taxon>Eukaryota</taxon>
        <taxon>Fungi</taxon>
        <taxon>Dikarya</taxon>
        <taxon>Ascomycota</taxon>
        <taxon>Saccharomycotina</taxon>
        <taxon>Pichiomycetes</taxon>
        <taxon>Metschnikowiaceae</taxon>
        <taxon>Candidozyma</taxon>
    </lineage>
</organism>
<evidence type="ECO:0000256" key="1">
    <source>
        <dbReference type="SAM" id="MobiDB-lite"/>
    </source>
</evidence>
<feature type="compositionally biased region" description="Acidic residues" evidence="1">
    <location>
        <begin position="381"/>
        <end position="395"/>
    </location>
</feature>
<accession>A0A2P7YH00</accession>
<dbReference type="InterPro" id="IPR007109">
    <property type="entry name" value="Brix"/>
</dbReference>
<name>A0A2P7YH00_9ASCO</name>
<dbReference type="VEuPathDB" id="FungiDB:C7M61_004701"/>
<dbReference type="PANTHER" id="PTHR12661:SF5">
    <property type="entry name" value="SUPPRESSOR OF SWI4 1 HOMOLOG"/>
    <property type="match status" value="1"/>
</dbReference>
<dbReference type="GeneID" id="36568088"/>
<dbReference type="EMBL" id="PYFQ01000017">
    <property type="protein sequence ID" value="PSK35243.1"/>
    <property type="molecule type" value="Genomic_DNA"/>
</dbReference>
<reference evidence="3 4" key="1">
    <citation type="submission" date="2018-03" db="EMBL/GenBank/DDBJ databases">
        <title>Candida pseudohaemulonii genome assembly and annotation.</title>
        <authorList>
            <person name="Munoz J.F."/>
            <person name="Gade L.G."/>
            <person name="Chow N.A."/>
            <person name="Litvintseva A.P."/>
            <person name="Loparev V.N."/>
            <person name="Cuomo C.A."/>
        </authorList>
    </citation>
    <scope>NUCLEOTIDE SEQUENCE [LARGE SCALE GENOMIC DNA]</scope>
    <source>
        <strain evidence="3 4">B12108</strain>
    </source>
</reference>
<dbReference type="Pfam" id="PF04427">
    <property type="entry name" value="Brix"/>
    <property type="match status" value="1"/>
</dbReference>
<dbReference type="PANTHER" id="PTHR12661">
    <property type="entry name" value="PETER PAN-RELATED"/>
    <property type="match status" value="1"/>
</dbReference>
<proteinExistence type="predicted"/>
<dbReference type="InterPro" id="IPR045112">
    <property type="entry name" value="PPAN-like"/>
</dbReference>
<dbReference type="OrthoDB" id="10261452at2759"/>
<dbReference type="PROSITE" id="PS50833">
    <property type="entry name" value="BRIX"/>
    <property type="match status" value="1"/>
</dbReference>
<keyword evidence="4" id="KW-1185">Reference proteome</keyword>
<dbReference type="GO" id="GO:0000027">
    <property type="term" value="P:ribosomal large subunit assembly"/>
    <property type="evidence" value="ECO:0007669"/>
    <property type="project" value="TreeGrafter"/>
</dbReference>
<dbReference type="GO" id="GO:0006364">
    <property type="term" value="P:rRNA processing"/>
    <property type="evidence" value="ECO:0007669"/>
    <property type="project" value="InterPro"/>
</dbReference>
<feature type="region of interest" description="Disordered" evidence="1">
    <location>
        <begin position="327"/>
        <end position="412"/>
    </location>
</feature>
<dbReference type="RefSeq" id="XP_024711768.1">
    <property type="nucleotide sequence ID" value="XM_024860018.1"/>
</dbReference>
<evidence type="ECO:0000313" key="3">
    <source>
        <dbReference type="EMBL" id="PSK35243.1"/>
    </source>
</evidence>
<dbReference type="AlphaFoldDB" id="A0A2P7YH00"/>
<evidence type="ECO:0000259" key="2">
    <source>
        <dbReference type="PROSITE" id="PS50833"/>
    </source>
</evidence>